<reference evidence="2 3" key="2">
    <citation type="journal article" date="2012" name="Proc. Natl. Acad. Sci. U.S.A.">
        <title>Antigenic diversity is generated by distinct evolutionary mechanisms in African trypanosome species.</title>
        <authorList>
            <person name="Jackson A.P."/>
            <person name="Berry A."/>
            <person name="Aslett M."/>
            <person name="Allison H.C."/>
            <person name="Burton P."/>
            <person name="Vavrova-Anderson J."/>
            <person name="Brown R."/>
            <person name="Browne H."/>
            <person name="Corton N."/>
            <person name="Hauser H."/>
            <person name="Gamble J."/>
            <person name="Gilderthorp R."/>
            <person name="Marcello L."/>
            <person name="McQuillan J."/>
            <person name="Otto T.D."/>
            <person name="Quail M.A."/>
            <person name="Sanders M.J."/>
            <person name="van Tonder A."/>
            <person name="Ginger M.L."/>
            <person name="Field M.C."/>
            <person name="Barry J.D."/>
            <person name="Hertz-Fowler C."/>
            <person name="Berriman M."/>
        </authorList>
    </citation>
    <scope>NUCLEOTIDE SEQUENCE [LARGE SCALE GENOMIC DNA]</scope>
    <source>
        <strain evidence="2 3">IL3000</strain>
    </source>
</reference>
<comment type="caution">
    <text evidence="2">The sequence shown here is derived from an EMBL/GenBank/DDBJ whole genome shotgun (WGS) entry which is preliminary data.</text>
</comment>
<keyword evidence="1" id="KW-0732">Signal</keyword>
<name>F9W6K1_TRYCI</name>
<gene>
    <name evidence="2" type="ORF">TCIL3000_0_36560</name>
</gene>
<organism evidence="2 3">
    <name type="scientific">Trypanosoma congolense (strain IL3000)</name>
    <dbReference type="NCBI Taxonomy" id="1068625"/>
    <lineage>
        <taxon>Eukaryota</taxon>
        <taxon>Discoba</taxon>
        <taxon>Euglenozoa</taxon>
        <taxon>Kinetoplastea</taxon>
        <taxon>Metakinetoplastina</taxon>
        <taxon>Trypanosomatida</taxon>
        <taxon>Trypanosomatidae</taxon>
        <taxon>Trypanosoma</taxon>
        <taxon>Nannomonas</taxon>
    </lineage>
</organism>
<reference evidence="3" key="1">
    <citation type="submission" date="2011-07" db="EMBL/GenBank/DDBJ databases">
        <title>Divergent evolution of antigenic variation in African trypanosomes.</title>
        <authorList>
            <person name="Jackson A.P."/>
            <person name="Berry A."/>
            <person name="Allison H.C."/>
            <person name="Burton P."/>
            <person name="Anderson J."/>
            <person name="Aslett M."/>
            <person name="Brown R."/>
            <person name="Corton N."/>
            <person name="Harris D."/>
            <person name="Hauser H."/>
            <person name="Gamble J."/>
            <person name="Gilderthorp R."/>
            <person name="McQuillan J."/>
            <person name="Quail M.A."/>
            <person name="Sanders M."/>
            <person name="Van Tonder A."/>
            <person name="Ginger M.L."/>
            <person name="Donelson J.E."/>
            <person name="Field M.C."/>
            <person name="Barry J.D."/>
            <person name="Berriman M."/>
            <person name="Hertz-Fowler C."/>
        </authorList>
    </citation>
    <scope>NUCLEOTIDE SEQUENCE [LARGE SCALE GENOMIC DNA]</scope>
    <source>
        <strain evidence="3">IL3000</strain>
    </source>
</reference>
<evidence type="ECO:0000313" key="3">
    <source>
        <dbReference type="Proteomes" id="UP000000702"/>
    </source>
</evidence>
<dbReference type="AlphaFoldDB" id="F9W6K1"/>
<protein>
    <submittedName>
        <fullName evidence="2">Uncharacterized protein</fullName>
    </submittedName>
</protein>
<feature type="signal peptide" evidence="1">
    <location>
        <begin position="1"/>
        <end position="24"/>
    </location>
</feature>
<evidence type="ECO:0000313" key="2">
    <source>
        <dbReference type="EMBL" id="CCD12808.1"/>
    </source>
</evidence>
<proteinExistence type="predicted"/>
<dbReference type="EMBL" id="CAEQ01000887">
    <property type="protein sequence ID" value="CCD12808.1"/>
    <property type="molecule type" value="Genomic_DNA"/>
</dbReference>
<keyword evidence="3" id="KW-1185">Reference proteome</keyword>
<accession>F9W6K1</accession>
<feature type="chain" id="PRO_5003389861" evidence="1">
    <location>
        <begin position="25"/>
        <end position="126"/>
    </location>
</feature>
<evidence type="ECO:0000256" key="1">
    <source>
        <dbReference type="SAM" id="SignalP"/>
    </source>
</evidence>
<dbReference type="Proteomes" id="UP000000702">
    <property type="component" value="Unassembled WGS sequence"/>
</dbReference>
<sequence>MIMFFETWFLCIALAVLELNSVDQQAGFKLTDPATSAFQRLGLKVCADTVQLIEIIFGSILYTSLGTVLLEGSTRHSDLGDCDMGMQLLQPGQLTSSLLKQTKWWQVGFSHTLRIMSLGILSPVPG</sequence>